<name>A0ABS8SP45_DATST</name>
<reference evidence="1 2" key="1">
    <citation type="journal article" date="2021" name="BMC Genomics">
        <title>Datura genome reveals duplications of psychoactive alkaloid biosynthetic genes and high mutation rate following tissue culture.</title>
        <authorList>
            <person name="Rajewski A."/>
            <person name="Carter-House D."/>
            <person name="Stajich J."/>
            <person name="Litt A."/>
        </authorList>
    </citation>
    <scope>NUCLEOTIDE SEQUENCE [LARGE SCALE GENOMIC DNA]</scope>
    <source>
        <strain evidence="1">AR-01</strain>
    </source>
</reference>
<feature type="non-terminal residue" evidence="1">
    <location>
        <position position="1"/>
    </location>
</feature>
<proteinExistence type="predicted"/>
<evidence type="ECO:0000313" key="2">
    <source>
        <dbReference type="Proteomes" id="UP000823775"/>
    </source>
</evidence>
<accession>A0ABS8SP45</accession>
<comment type="caution">
    <text evidence="1">The sequence shown here is derived from an EMBL/GenBank/DDBJ whole genome shotgun (WGS) entry which is preliminary data.</text>
</comment>
<gene>
    <name evidence="1" type="ORF">HAX54_044113</name>
</gene>
<keyword evidence="2" id="KW-1185">Reference proteome</keyword>
<dbReference type="EMBL" id="JACEIK010000669">
    <property type="protein sequence ID" value="MCD7460672.1"/>
    <property type="molecule type" value="Genomic_DNA"/>
</dbReference>
<organism evidence="1 2">
    <name type="scientific">Datura stramonium</name>
    <name type="common">Jimsonweed</name>
    <name type="synonym">Common thornapple</name>
    <dbReference type="NCBI Taxonomy" id="4076"/>
    <lineage>
        <taxon>Eukaryota</taxon>
        <taxon>Viridiplantae</taxon>
        <taxon>Streptophyta</taxon>
        <taxon>Embryophyta</taxon>
        <taxon>Tracheophyta</taxon>
        <taxon>Spermatophyta</taxon>
        <taxon>Magnoliopsida</taxon>
        <taxon>eudicotyledons</taxon>
        <taxon>Gunneridae</taxon>
        <taxon>Pentapetalae</taxon>
        <taxon>asterids</taxon>
        <taxon>lamiids</taxon>
        <taxon>Solanales</taxon>
        <taxon>Solanaceae</taxon>
        <taxon>Solanoideae</taxon>
        <taxon>Datureae</taxon>
        <taxon>Datura</taxon>
    </lineage>
</organism>
<sequence>ALEAFAASHLPKLCHQCRVACATTPRRKCLMPVLEPDLLAPYDSQGTAMLLLRTTGCAEVLAPRAAGRAGVAALALFFALKS</sequence>
<evidence type="ECO:0000313" key="1">
    <source>
        <dbReference type="EMBL" id="MCD7460672.1"/>
    </source>
</evidence>
<dbReference type="Proteomes" id="UP000823775">
    <property type="component" value="Unassembled WGS sequence"/>
</dbReference>
<protein>
    <submittedName>
        <fullName evidence="1">Uncharacterized protein</fullName>
    </submittedName>
</protein>